<dbReference type="SUPFAM" id="SSF52518">
    <property type="entry name" value="Thiamin diphosphate-binding fold (THDP-binding)"/>
    <property type="match status" value="2"/>
</dbReference>
<evidence type="ECO:0000313" key="7">
    <source>
        <dbReference type="EMBL" id="MCP8969255.1"/>
    </source>
</evidence>
<organism evidence="7 8">
    <name type="scientific">Ectobacillus ponti</name>
    <dbReference type="NCBI Taxonomy" id="2961894"/>
    <lineage>
        <taxon>Bacteria</taxon>
        <taxon>Bacillati</taxon>
        <taxon>Bacillota</taxon>
        <taxon>Bacilli</taxon>
        <taxon>Bacillales</taxon>
        <taxon>Bacillaceae</taxon>
        <taxon>Ectobacillus</taxon>
    </lineage>
</organism>
<dbReference type="Pfam" id="PF02776">
    <property type="entry name" value="TPP_enzyme_N"/>
    <property type="match status" value="1"/>
</dbReference>
<protein>
    <submittedName>
        <fullName evidence="7">Acetolactate synthase large subunit</fullName>
        <ecNumber evidence="7">2.2.1.6</ecNumber>
    </submittedName>
</protein>
<dbReference type="Gene3D" id="3.40.50.970">
    <property type="match status" value="2"/>
</dbReference>
<evidence type="ECO:0000259" key="6">
    <source>
        <dbReference type="Pfam" id="PF02776"/>
    </source>
</evidence>
<dbReference type="InterPro" id="IPR000399">
    <property type="entry name" value="TPP-bd_CS"/>
</dbReference>
<proteinExistence type="inferred from homology"/>
<evidence type="ECO:0000259" key="5">
    <source>
        <dbReference type="Pfam" id="PF02775"/>
    </source>
</evidence>
<dbReference type="SUPFAM" id="SSF52467">
    <property type="entry name" value="DHS-like NAD/FAD-binding domain"/>
    <property type="match status" value="1"/>
</dbReference>
<evidence type="ECO:0000313" key="8">
    <source>
        <dbReference type="Proteomes" id="UP001156102"/>
    </source>
</evidence>
<dbReference type="Proteomes" id="UP001156102">
    <property type="component" value="Unassembled WGS sequence"/>
</dbReference>
<dbReference type="RefSeq" id="WP_254759165.1">
    <property type="nucleotide sequence ID" value="NZ_JANCLT010000005.1"/>
</dbReference>
<dbReference type="AlphaFoldDB" id="A0AA41XAC3"/>
<keyword evidence="8" id="KW-1185">Reference proteome</keyword>
<dbReference type="GO" id="GO:0009097">
    <property type="term" value="P:isoleucine biosynthetic process"/>
    <property type="evidence" value="ECO:0007669"/>
    <property type="project" value="TreeGrafter"/>
</dbReference>
<dbReference type="GO" id="GO:0000287">
    <property type="term" value="F:magnesium ion binding"/>
    <property type="evidence" value="ECO:0007669"/>
    <property type="project" value="InterPro"/>
</dbReference>
<sequence>MKATDVFVQCLEAEGVEYIFGIVGTEILDLVDSLSRSKQIQFVNVRHEQGAAFMADLYGRLSGKPGICLATLGPGATNLLTGIASSKLDHSPVVAVMGQAPFERQHKDSHQFIDLVNIFDSVTKWSVQIKDAQAIPEIVRKSFRIASMEKPGPIAIVLPENLAAQTITSKPLPVAALPVSIPAQDAMKRAHTLIHQHKKPFVIIGNGVCRQRAADELRAFLERLQSPVTHSYMAKGVLPKDHPLNFFTFGFNEMDEVVSGIQEADLLIVIGFDFTEKLPKEWNQNKLPILHIDALPAEVDEYYPVEVELVGDVKQTLQAFQILDVPSKPWVPSGNLQEHIKQSYAIEEKPKDIYNLPCTIEHVLHSIETLSSEKTIVISDVGAHKVSIARTYQPKQPNSLIISNGLASMGVALPGSIGAKLACPDAQVICITGDGGALMNISEIETAKRLGLSFSIVVLHDDLLKIEEQMMEKKFGDSYGVTFQNPDFVQLATSFRIKGHQAKHIEEFEAILGEALECSEDIVLIDVVMQNGL</sequence>
<dbReference type="InterPro" id="IPR029035">
    <property type="entry name" value="DHS-like_NAD/FAD-binding_dom"/>
</dbReference>
<dbReference type="InterPro" id="IPR012000">
    <property type="entry name" value="Thiamin_PyroP_enz_cen_dom"/>
</dbReference>
<evidence type="ECO:0000256" key="1">
    <source>
        <dbReference type="ARBA" id="ARBA00007812"/>
    </source>
</evidence>
<dbReference type="EMBL" id="JANCLT010000005">
    <property type="protein sequence ID" value="MCP8969255.1"/>
    <property type="molecule type" value="Genomic_DNA"/>
</dbReference>
<dbReference type="InterPro" id="IPR012001">
    <property type="entry name" value="Thiamin_PyroP_enz_TPP-bd_dom"/>
</dbReference>
<comment type="similarity">
    <text evidence="1 3">Belongs to the TPP enzyme family.</text>
</comment>
<dbReference type="CDD" id="cd07035">
    <property type="entry name" value="TPP_PYR_POX_like"/>
    <property type="match status" value="1"/>
</dbReference>
<dbReference type="Pfam" id="PF02775">
    <property type="entry name" value="TPP_enzyme_C"/>
    <property type="match status" value="1"/>
</dbReference>
<dbReference type="GO" id="GO:0003984">
    <property type="term" value="F:acetolactate synthase activity"/>
    <property type="evidence" value="ECO:0007669"/>
    <property type="project" value="UniProtKB-EC"/>
</dbReference>
<evidence type="ECO:0000256" key="3">
    <source>
        <dbReference type="RuleBase" id="RU362132"/>
    </source>
</evidence>
<dbReference type="PANTHER" id="PTHR18968">
    <property type="entry name" value="THIAMINE PYROPHOSPHATE ENZYMES"/>
    <property type="match status" value="1"/>
</dbReference>
<dbReference type="InterPro" id="IPR045229">
    <property type="entry name" value="TPP_enz"/>
</dbReference>
<dbReference type="Pfam" id="PF00205">
    <property type="entry name" value="TPP_enzyme_M"/>
    <property type="match status" value="1"/>
</dbReference>
<dbReference type="FunFam" id="3.40.50.970:FF:000007">
    <property type="entry name" value="Acetolactate synthase"/>
    <property type="match status" value="1"/>
</dbReference>
<evidence type="ECO:0000256" key="2">
    <source>
        <dbReference type="ARBA" id="ARBA00023052"/>
    </source>
</evidence>
<feature type="domain" description="Thiamine pyrophosphate enzyme TPP-binding" evidence="5">
    <location>
        <begin position="380"/>
        <end position="527"/>
    </location>
</feature>
<comment type="caution">
    <text evidence="7">The sequence shown here is derived from an EMBL/GenBank/DDBJ whole genome shotgun (WGS) entry which is preliminary data.</text>
</comment>
<dbReference type="InterPro" id="IPR029061">
    <property type="entry name" value="THDP-binding"/>
</dbReference>
<dbReference type="GO" id="GO:0009099">
    <property type="term" value="P:L-valine biosynthetic process"/>
    <property type="evidence" value="ECO:0007669"/>
    <property type="project" value="TreeGrafter"/>
</dbReference>
<dbReference type="PANTHER" id="PTHR18968:SF129">
    <property type="entry name" value="ACETOLACTATE SYNTHASE"/>
    <property type="match status" value="1"/>
</dbReference>
<feature type="domain" description="Thiamine pyrophosphate enzyme central" evidence="4">
    <location>
        <begin position="188"/>
        <end position="319"/>
    </location>
</feature>
<dbReference type="InterPro" id="IPR011766">
    <property type="entry name" value="TPP_enzyme_TPP-bd"/>
</dbReference>
<dbReference type="EC" id="2.2.1.6" evidence="7"/>
<keyword evidence="2 3" id="KW-0786">Thiamine pyrophosphate</keyword>
<keyword evidence="7" id="KW-0808">Transferase</keyword>
<accession>A0AA41XAC3</accession>
<dbReference type="GO" id="GO:0050660">
    <property type="term" value="F:flavin adenine dinucleotide binding"/>
    <property type="evidence" value="ECO:0007669"/>
    <property type="project" value="TreeGrafter"/>
</dbReference>
<reference evidence="7" key="1">
    <citation type="submission" date="2022-07" db="EMBL/GenBank/DDBJ databases">
        <authorList>
            <person name="Li W.-J."/>
            <person name="Deng Q.-Q."/>
        </authorList>
    </citation>
    <scope>NUCLEOTIDE SEQUENCE</scope>
    <source>
        <strain evidence="7">SYSU M60031</strain>
    </source>
</reference>
<dbReference type="GO" id="GO:0005948">
    <property type="term" value="C:acetolactate synthase complex"/>
    <property type="evidence" value="ECO:0007669"/>
    <property type="project" value="TreeGrafter"/>
</dbReference>
<dbReference type="Gene3D" id="3.40.50.1220">
    <property type="entry name" value="TPP-binding domain"/>
    <property type="match status" value="1"/>
</dbReference>
<dbReference type="GO" id="GO:0030976">
    <property type="term" value="F:thiamine pyrophosphate binding"/>
    <property type="evidence" value="ECO:0007669"/>
    <property type="project" value="InterPro"/>
</dbReference>
<dbReference type="PROSITE" id="PS00187">
    <property type="entry name" value="TPP_ENZYMES"/>
    <property type="match status" value="1"/>
</dbReference>
<gene>
    <name evidence="7" type="ORF">NK662_11965</name>
</gene>
<name>A0AA41XAC3_9BACI</name>
<dbReference type="NCBIfam" id="NF006187">
    <property type="entry name" value="PRK08322.1"/>
    <property type="match status" value="1"/>
</dbReference>
<evidence type="ECO:0000259" key="4">
    <source>
        <dbReference type="Pfam" id="PF00205"/>
    </source>
</evidence>
<feature type="domain" description="Thiamine pyrophosphate enzyme N-terminal TPP-binding" evidence="6">
    <location>
        <begin position="1"/>
        <end position="114"/>
    </location>
</feature>